<evidence type="ECO:0000256" key="14">
    <source>
        <dbReference type="ARBA" id="ARBA00023157"/>
    </source>
</evidence>
<dbReference type="FunFam" id="3.90.550.10:FF:000021">
    <property type="entry name" value="Polypeptide N-acetylgalactosaminyltransferase"/>
    <property type="match status" value="1"/>
</dbReference>
<dbReference type="InterPro" id="IPR029044">
    <property type="entry name" value="Nucleotide-diphossugar_trans"/>
</dbReference>
<keyword evidence="9 16" id="KW-0430">Lectin</keyword>
<comment type="cofactor">
    <cofactor evidence="1 16">
        <name>Mn(2+)</name>
        <dbReference type="ChEBI" id="CHEBI:29035"/>
    </cofactor>
</comment>
<keyword evidence="14 16" id="KW-1015">Disulfide bond</keyword>
<dbReference type="EnsemblMetazoa" id="BGLB007508-RB">
    <property type="protein sequence ID" value="BGLB007508-PB"/>
    <property type="gene ID" value="BGLB007508"/>
</dbReference>
<dbReference type="EC" id="2.4.1.-" evidence="16"/>
<keyword evidence="5 16" id="KW-0328">Glycosyltransferase</keyword>
<dbReference type="Gene3D" id="2.80.10.50">
    <property type="match status" value="1"/>
</dbReference>
<dbReference type="UniPathway" id="UPA00378"/>
<name>A0A2C9JSU6_BIOGL</name>
<dbReference type="PROSITE" id="PS50231">
    <property type="entry name" value="RICIN_B_LECTIN"/>
    <property type="match status" value="1"/>
</dbReference>
<dbReference type="Pfam" id="PF00652">
    <property type="entry name" value="Ricin_B_lectin"/>
    <property type="match status" value="1"/>
</dbReference>
<dbReference type="CDD" id="cd23460">
    <property type="entry name" value="beta-trefoil_Ricin_Pgant3-like"/>
    <property type="match status" value="1"/>
</dbReference>
<feature type="transmembrane region" description="Helical" evidence="16">
    <location>
        <begin position="12"/>
        <end position="31"/>
    </location>
</feature>
<dbReference type="OrthoDB" id="6119243at2759"/>
<dbReference type="InterPro" id="IPR001173">
    <property type="entry name" value="Glyco_trans_2-like"/>
</dbReference>
<dbReference type="SMART" id="SM00458">
    <property type="entry name" value="RICIN"/>
    <property type="match status" value="1"/>
</dbReference>
<dbReference type="InterPro" id="IPR000772">
    <property type="entry name" value="Ricin_B_lectin"/>
</dbReference>
<evidence type="ECO:0000256" key="11">
    <source>
        <dbReference type="ARBA" id="ARBA00022989"/>
    </source>
</evidence>
<protein>
    <recommendedName>
        <fullName evidence="16">Polypeptide N-acetylgalactosaminyltransferase</fullName>
        <ecNumber evidence="16">2.4.1.-</ecNumber>
    </recommendedName>
    <alternativeName>
        <fullName evidence="16">Protein-UDP acetylgalactosaminyltransferase</fullName>
    </alternativeName>
</protein>
<evidence type="ECO:0000256" key="13">
    <source>
        <dbReference type="ARBA" id="ARBA00023136"/>
    </source>
</evidence>
<keyword evidence="10" id="KW-0735">Signal-anchor</keyword>
<evidence type="ECO:0000256" key="15">
    <source>
        <dbReference type="ARBA" id="ARBA00023211"/>
    </source>
</evidence>
<dbReference type="GO" id="GO:0046872">
    <property type="term" value="F:metal ion binding"/>
    <property type="evidence" value="ECO:0007669"/>
    <property type="project" value="UniProtKB-KW"/>
</dbReference>
<dbReference type="SUPFAM" id="SSF50370">
    <property type="entry name" value="Ricin B-like lectins"/>
    <property type="match status" value="1"/>
</dbReference>
<evidence type="ECO:0000256" key="1">
    <source>
        <dbReference type="ARBA" id="ARBA00001936"/>
    </source>
</evidence>
<evidence type="ECO:0000313" key="18">
    <source>
        <dbReference type="EnsemblMetazoa" id="BGLB007508-PC"/>
    </source>
</evidence>
<evidence type="ECO:0000259" key="17">
    <source>
        <dbReference type="SMART" id="SM00458"/>
    </source>
</evidence>
<evidence type="ECO:0000256" key="8">
    <source>
        <dbReference type="ARBA" id="ARBA00022723"/>
    </source>
</evidence>
<gene>
    <name evidence="18" type="primary">106066724</name>
</gene>
<evidence type="ECO:0000256" key="5">
    <source>
        <dbReference type="ARBA" id="ARBA00022676"/>
    </source>
</evidence>
<dbReference type="InterPro" id="IPR035992">
    <property type="entry name" value="Ricin_B-like_lectins"/>
</dbReference>
<dbReference type="AlphaFoldDB" id="A0A2C9JSU6"/>
<organism evidence="18 19">
    <name type="scientific">Biomphalaria glabrata</name>
    <name type="common">Bloodfluke planorb</name>
    <name type="synonym">Freshwater snail</name>
    <dbReference type="NCBI Taxonomy" id="6526"/>
    <lineage>
        <taxon>Eukaryota</taxon>
        <taxon>Metazoa</taxon>
        <taxon>Spiralia</taxon>
        <taxon>Lophotrochozoa</taxon>
        <taxon>Mollusca</taxon>
        <taxon>Gastropoda</taxon>
        <taxon>Heterobranchia</taxon>
        <taxon>Euthyneura</taxon>
        <taxon>Panpulmonata</taxon>
        <taxon>Hygrophila</taxon>
        <taxon>Lymnaeoidea</taxon>
        <taxon>Planorbidae</taxon>
        <taxon>Biomphalaria</taxon>
    </lineage>
</organism>
<comment type="pathway">
    <text evidence="3 16">Protein modification; protein glycosylation.</text>
</comment>
<dbReference type="GO" id="GO:0004653">
    <property type="term" value="F:polypeptide N-acetylgalactosaminyltransferase activity"/>
    <property type="evidence" value="ECO:0007669"/>
    <property type="project" value="TreeGrafter"/>
</dbReference>
<dbReference type="Proteomes" id="UP000076420">
    <property type="component" value="Unassembled WGS sequence"/>
</dbReference>
<evidence type="ECO:0000256" key="12">
    <source>
        <dbReference type="ARBA" id="ARBA00023034"/>
    </source>
</evidence>
<dbReference type="PANTHER" id="PTHR11675:SF131">
    <property type="entry name" value="POLYPEPTIDE N-ACETYLGALACTOSAMINYLTRANSFERASE 9-RELATED"/>
    <property type="match status" value="1"/>
</dbReference>
<comment type="subcellular location">
    <subcellularLocation>
        <location evidence="2 16">Golgi apparatus membrane</location>
        <topology evidence="2 16">Single-pass type II membrane protein</topology>
    </subcellularLocation>
</comment>
<reference evidence="18" key="1">
    <citation type="submission" date="2020-05" db="UniProtKB">
        <authorList>
            <consortium name="EnsemblMetazoa"/>
        </authorList>
    </citation>
    <scope>IDENTIFICATION</scope>
    <source>
        <strain evidence="18">BB02</strain>
    </source>
</reference>
<accession>A0A2C9JSU6</accession>
<proteinExistence type="inferred from homology"/>
<keyword evidence="12 16" id="KW-0333">Golgi apparatus</keyword>
<evidence type="ECO:0000256" key="16">
    <source>
        <dbReference type="RuleBase" id="RU361242"/>
    </source>
</evidence>
<dbReference type="GO" id="GO:0030246">
    <property type="term" value="F:carbohydrate binding"/>
    <property type="evidence" value="ECO:0007669"/>
    <property type="project" value="UniProtKB-KW"/>
</dbReference>
<keyword evidence="13 16" id="KW-0472">Membrane</keyword>
<evidence type="ECO:0000256" key="10">
    <source>
        <dbReference type="ARBA" id="ARBA00022968"/>
    </source>
</evidence>
<dbReference type="GO" id="GO:0000139">
    <property type="term" value="C:Golgi membrane"/>
    <property type="evidence" value="ECO:0007669"/>
    <property type="project" value="UniProtKB-SubCell"/>
</dbReference>
<evidence type="ECO:0000313" key="19">
    <source>
        <dbReference type="Proteomes" id="UP000076420"/>
    </source>
</evidence>
<evidence type="ECO:0000256" key="2">
    <source>
        <dbReference type="ARBA" id="ARBA00004323"/>
    </source>
</evidence>
<dbReference type="Pfam" id="PF00535">
    <property type="entry name" value="Glycos_transf_2"/>
    <property type="match status" value="1"/>
</dbReference>
<comment type="similarity">
    <text evidence="4 16">Belongs to the glycosyltransferase 2 family. GalNAc-T subfamily.</text>
</comment>
<dbReference type="GO" id="GO:0006493">
    <property type="term" value="P:protein O-linked glycosylation"/>
    <property type="evidence" value="ECO:0007669"/>
    <property type="project" value="TreeGrafter"/>
</dbReference>
<dbReference type="PANTHER" id="PTHR11675">
    <property type="entry name" value="N-ACETYLGALACTOSAMINYLTRANSFERASE"/>
    <property type="match status" value="1"/>
</dbReference>
<dbReference type="CDD" id="cd02510">
    <property type="entry name" value="pp-GalNAc-T"/>
    <property type="match status" value="1"/>
</dbReference>
<dbReference type="EnsemblMetazoa" id="BGLB007508-RC">
    <property type="protein sequence ID" value="BGLB007508-PC"/>
    <property type="gene ID" value="BGLB007508"/>
</dbReference>
<feature type="domain" description="Ricin B lectin" evidence="17">
    <location>
        <begin position="510"/>
        <end position="627"/>
    </location>
</feature>
<dbReference type="VEuPathDB" id="VectorBase:BGLB007508"/>
<keyword evidence="11 16" id="KW-1133">Transmembrane helix</keyword>
<dbReference type="KEGG" id="bgt:106066724"/>
<dbReference type="InterPro" id="IPR045885">
    <property type="entry name" value="GalNAc-T"/>
</dbReference>
<dbReference type="Gene3D" id="3.90.550.10">
    <property type="entry name" value="Spore Coat Polysaccharide Biosynthesis Protein SpsA, Chain A"/>
    <property type="match status" value="1"/>
</dbReference>
<evidence type="ECO:0000256" key="7">
    <source>
        <dbReference type="ARBA" id="ARBA00022692"/>
    </source>
</evidence>
<sequence length="637" mass="72832">MRRSTLHRYLKRALIGLPILWIMYSISEIFMRNENDLSLQNHLEKDPGNLKNSFEAKELKVNLNVQQVDDKKVNLDVQVPVQEKIVVHGAVKGNSQQLDKLSALGGTLVEKKSPDAYNGVELPVFNNQLDANGPGEGGQAVAVNVKNLSEDEKTKFNRGWTDNSFNQYVSDMISVYRKLPDGQGPVCQSKAELFKTRQQEVSVIIIFHNEAWSVLLRSVHSILGRTPEHLLKEIILVDDFSTKEHLKAPLEKYFNEYPKVQIVRATKRQGLTRARLLGYYISTAPIVVFLDSHIECFPGWAEPLSYRITEEPTVVAFPSIEVINDETFATVANPNVNQNGIFRWKDLTFQWQSVPDFESARRKGEADPIRSPTMPGGLFAIGRELFERLGTYDPGLDYWGGENIELSFKAWMCGGSVELIPCSHIGHIFRRTNPIKWNSNIGSKNSIRVAEVWMDEYKNYFYERILYALGDYGDVSERKELRQRLSCHTFQWYLKNVYPNLEIPSRMKYAGEIRSFASPRCVDSMGGPNDNQPAPKMYPCHGQGYNQFWYMTETGHIMQDEWKICVSANNGVVSSVSCEQSSPIWRYREDKTLEHIPTGQCLTSGVNDDNITLTSCSDSKWQKWELQLRRTDITFPE</sequence>
<keyword evidence="7 16" id="KW-0812">Transmembrane</keyword>
<dbReference type="VEuPathDB" id="VectorBase:BGLAX_044456"/>
<evidence type="ECO:0000256" key="3">
    <source>
        <dbReference type="ARBA" id="ARBA00004922"/>
    </source>
</evidence>
<dbReference type="SUPFAM" id="SSF53448">
    <property type="entry name" value="Nucleotide-diphospho-sugar transferases"/>
    <property type="match status" value="1"/>
</dbReference>
<keyword evidence="8" id="KW-0479">Metal-binding</keyword>
<evidence type="ECO:0000256" key="6">
    <source>
        <dbReference type="ARBA" id="ARBA00022679"/>
    </source>
</evidence>
<evidence type="ECO:0000256" key="4">
    <source>
        <dbReference type="ARBA" id="ARBA00005680"/>
    </source>
</evidence>
<keyword evidence="15 16" id="KW-0464">Manganese</keyword>
<keyword evidence="6 16" id="KW-0808">Transferase</keyword>
<evidence type="ECO:0000256" key="9">
    <source>
        <dbReference type="ARBA" id="ARBA00022734"/>
    </source>
</evidence>